<name>W2VWV2_PHYNI</name>
<protein>
    <submittedName>
        <fullName evidence="1">Uncharacterized protein</fullName>
    </submittedName>
</protein>
<organism evidence="1 2">
    <name type="scientific">Phytophthora nicotianae CJ01A1</name>
    <dbReference type="NCBI Taxonomy" id="1317063"/>
    <lineage>
        <taxon>Eukaryota</taxon>
        <taxon>Sar</taxon>
        <taxon>Stramenopiles</taxon>
        <taxon>Oomycota</taxon>
        <taxon>Peronosporomycetes</taxon>
        <taxon>Peronosporales</taxon>
        <taxon>Peronosporaceae</taxon>
        <taxon>Phytophthora</taxon>
    </lineage>
</organism>
<gene>
    <name evidence="1" type="ORF">F441_20190</name>
</gene>
<dbReference type="EMBL" id="ANIX01004008">
    <property type="protein sequence ID" value="ETP02785.1"/>
    <property type="molecule type" value="Genomic_DNA"/>
</dbReference>
<evidence type="ECO:0000313" key="1">
    <source>
        <dbReference type="EMBL" id="ETP02785.1"/>
    </source>
</evidence>
<proteinExistence type="predicted"/>
<dbReference type="AlphaFoldDB" id="W2VWV2"/>
<dbReference type="Proteomes" id="UP000018958">
    <property type="component" value="Unassembled WGS sequence"/>
</dbReference>
<feature type="non-terminal residue" evidence="1">
    <location>
        <position position="1"/>
    </location>
</feature>
<sequence length="53" mass="5716">DCVVSDARDYLLGRCEETDELLAVQEYEIAGGFVKLGPVRGNEVPKSAVVAAY</sequence>
<evidence type="ECO:0000313" key="2">
    <source>
        <dbReference type="Proteomes" id="UP000018958"/>
    </source>
</evidence>
<accession>W2VWV2</accession>
<comment type="caution">
    <text evidence="1">The sequence shown here is derived from an EMBL/GenBank/DDBJ whole genome shotgun (WGS) entry which is preliminary data.</text>
</comment>
<reference evidence="1 2" key="1">
    <citation type="submission" date="2013-11" db="EMBL/GenBank/DDBJ databases">
        <title>The Genome Sequence of Phytophthora parasitica CJ01A1.</title>
        <authorList>
            <consortium name="The Broad Institute Genomics Platform"/>
            <person name="Russ C."/>
            <person name="Tyler B."/>
            <person name="Panabieres F."/>
            <person name="Shan W."/>
            <person name="Tripathy S."/>
            <person name="Grunwald N."/>
            <person name="Machado M."/>
            <person name="Johnson C.S."/>
            <person name="Walker B."/>
            <person name="Young S.K."/>
            <person name="Zeng Q."/>
            <person name="Gargeya S."/>
            <person name="Fitzgerald M."/>
            <person name="Haas B."/>
            <person name="Abouelleil A."/>
            <person name="Allen A.W."/>
            <person name="Alvarado L."/>
            <person name="Arachchi H.M."/>
            <person name="Berlin A.M."/>
            <person name="Chapman S.B."/>
            <person name="Gainer-Dewar J."/>
            <person name="Goldberg J."/>
            <person name="Griggs A."/>
            <person name="Gujja S."/>
            <person name="Hansen M."/>
            <person name="Howarth C."/>
            <person name="Imamovic A."/>
            <person name="Ireland A."/>
            <person name="Larimer J."/>
            <person name="McCowan C."/>
            <person name="Murphy C."/>
            <person name="Pearson M."/>
            <person name="Poon T.W."/>
            <person name="Priest M."/>
            <person name="Roberts A."/>
            <person name="Saif S."/>
            <person name="Shea T."/>
            <person name="Sisk P."/>
            <person name="Sykes S."/>
            <person name="Wortman J."/>
            <person name="Nusbaum C."/>
            <person name="Birren B."/>
        </authorList>
    </citation>
    <scope>NUCLEOTIDE SEQUENCE [LARGE SCALE GENOMIC DNA]</scope>
    <source>
        <strain evidence="1 2">CJ01A1</strain>
    </source>
</reference>